<evidence type="ECO:0000256" key="11">
    <source>
        <dbReference type="ARBA" id="ARBA00023157"/>
    </source>
</evidence>
<evidence type="ECO:0000256" key="2">
    <source>
        <dbReference type="ARBA" id="ARBA00022475"/>
    </source>
</evidence>
<dbReference type="PROSITE" id="PS50259">
    <property type="entry name" value="G_PROTEIN_RECEP_F3_4"/>
    <property type="match status" value="1"/>
</dbReference>
<dbReference type="PANTHER" id="PTHR10519">
    <property type="entry name" value="GABA-B RECEPTOR"/>
    <property type="match status" value="1"/>
</dbReference>
<gene>
    <name evidence="21" type="ORF">PMEA_00034705</name>
</gene>
<dbReference type="PRINTS" id="PR01177">
    <property type="entry name" value="GABAB1RECPTR"/>
</dbReference>
<dbReference type="GO" id="GO:0004965">
    <property type="term" value="F:G protein-coupled GABA receptor activity"/>
    <property type="evidence" value="ECO:0007669"/>
    <property type="project" value="InterPro"/>
</dbReference>
<feature type="transmembrane region" description="Helical" evidence="18">
    <location>
        <begin position="626"/>
        <end position="650"/>
    </location>
</feature>
<feature type="region of interest" description="Disordered" evidence="17">
    <location>
        <begin position="731"/>
        <end position="764"/>
    </location>
</feature>
<feature type="transmembrane region" description="Helical" evidence="18">
    <location>
        <begin position="530"/>
        <end position="550"/>
    </location>
</feature>
<feature type="signal peptide" evidence="19">
    <location>
        <begin position="1"/>
        <end position="21"/>
    </location>
</feature>
<keyword evidence="2" id="KW-1003">Cell membrane</keyword>
<sequence length="764" mass="86035">MARKRLCFFLLLPLIFSHCKAKETLYIGGLFGIDTSGGGWNSAGIIPAVQMAIDEINNNTEILKDYHLQLLIKDSQCNVGEAVRRTLEYISSGKPKIMFLGPGCSKAAMPVAEAIHYWNIVQIGFSNSSPLLSSKAVFPLYFRTNPSEKFSNLGRIAILRRFSWKKVAILQQNNDVFTGISNSLVDLLSAANLTVLAYESFKDHPKFAIKNLKRKDARIIFAFFYPDQHYVTFCEAFKQGMYGPKYVWILISGRNPDNWWKVQSPLVDCTPEEVRKGLSNNIGTAELKLSPVSGPTKFGKTSQELYTEYLERLNNSGYSENTFASYGYDAVWTCALTLNASIDVLEKQNFKLNEFNYSHPNVSKVFVDIMKRISFAGMTGQVKFDSNHDRITKLEVRQIQGELCLSRRVGNTERRVAFYDMENDTYEEDRNNDYFWDGGKVPVDGLRIEEKLEGVDPGVLWFVIAVSILGILMAIGFLIFNVYNQNIRYIKMSSPNLNNLIIVGCILVYVAGVLFGLNKEQASYLCQLELWIAMIGFSLGFGAMFSKTWRVHVIFLNAKTTKKVIIRDRQLFGMVAVLLSIDVIILVIWQIVDPLTNKVGNLTLQVSQEDDTGIQPYITMCTCENITIWLACIYVYKGSLLLLFGAFLAWETRKVHIPALNDSKLIGLSVYNVIIPCILVIPILGVVADRPNIQFSLSSFLTIFSTSFTLSLVFVPKIMFLRTADDNSFSTATGSTMEGGRMSSKVEPQHTSKTSEENVKETEE</sequence>
<dbReference type="GO" id="GO:0045211">
    <property type="term" value="C:postsynaptic membrane"/>
    <property type="evidence" value="ECO:0007669"/>
    <property type="project" value="UniProtKB-SubCell"/>
</dbReference>
<dbReference type="CDD" id="cd15047">
    <property type="entry name" value="7tmC_GABA-B-like"/>
    <property type="match status" value="1"/>
</dbReference>
<keyword evidence="5 19" id="KW-0732">Signal</keyword>
<evidence type="ECO:0000256" key="15">
    <source>
        <dbReference type="ARBA" id="ARBA00023257"/>
    </source>
</evidence>
<keyword evidence="13" id="KW-0325">Glycoprotein</keyword>
<dbReference type="GO" id="GO:0007214">
    <property type="term" value="P:gamma-aminobutyric acid signaling pathway"/>
    <property type="evidence" value="ECO:0007669"/>
    <property type="project" value="TreeGrafter"/>
</dbReference>
<feature type="transmembrane region" description="Helical" evidence="18">
    <location>
        <begin position="500"/>
        <end position="518"/>
    </location>
</feature>
<evidence type="ECO:0000256" key="10">
    <source>
        <dbReference type="ARBA" id="ARBA00023136"/>
    </source>
</evidence>
<evidence type="ECO:0000256" key="4">
    <source>
        <dbReference type="ARBA" id="ARBA00022692"/>
    </source>
</evidence>
<dbReference type="GO" id="GO:0038039">
    <property type="term" value="C:G protein-coupled receptor heterodimeric complex"/>
    <property type="evidence" value="ECO:0007669"/>
    <property type="project" value="TreeGrafter"/>
</dbReference>
<dbReference type="InterPro" id="IPR001828">
    <property type="entry name" value="ANF_lig-bd_rcpt"/>
</dbReference>
<dbReference type="PANTHER" id="PTHR10519:SF20">
    <property type="entry name" value="G-PROTEIN COUPLED RECEPTOR 156-RELATED"/>
    <property type="match status" value="1"/>
</dbReference>
<comment type="subcellular location">
    <subcellularLocation>
        <location evidence="16">Postsynaptic cell membrane</location>
        <topology evidence="16">Multi-pass membrane protein</topology>
    </subcellularLocation>
</comment>
<comment type="similarity">
    <text evidence="1">Belongs to the G-protein coupled receptor 3 family. GABA-B receptor subfamily.</text>
</comment>
<evidence type="ECO:0000256" key="6">
    <source>
        <dbReference type="ARBA" id="ARBA00022989"/>
    </source>
</evidence>
<protein>
    <recommendedName>
        <fullName evidence="20">G-protein coupled receptors family 3 profile domain-containing protein</fullName>
    </recommendedName>
</protein>
<keyword evidence="8" id="KW-0297">G-protein coupled receptor</keyword>
<evidence type="ECO:0000256" key="9">
    <source>
        <dbReference type="ARBA" id="ARBA00023054"/>
    </source>
</evidence>
<dbReference type="EMBL" id="CALNXJ010000009">
    <property type="protein sequence ID" value="CAH3104400.1"/>
    <property type="molecule type" value="Genomic_DNA"/>
</dbReference>
<evidence type="ECO:0000256" key="3">
    <source>
        <dbReference type="ARBA" id="ARBA00022553"/>
    </source>
</evidence>
<keyword evidence="4 18" id="KW-0812">Transmembrane</keyword>
<feature type="transmembrane region" description="Helical" evidence="18">
    <location>
        <begin position="571"/>
        <end position="592"/>
    </location>
</feature>
<evidence type="ECO:0000256" key="12">
    <source>
        <dbReference type="ARBA" id="ARBA00023170"/>
    </source>
</evidence>
<reference evidence="21 22" key="1">
    <citation type="submission" date="2022-05" db="EMBL/GenBank/DDBJ databases">
        <authorList>
            <consortium name="Genoscope - CEA"/>
            <person name="William W."/>
        </authorList>
    </citation>
    <scope>NUCLEOTIDE SEQUENCE [LARGE SCALE GENOMIC DNA]</scope>
</reference>
<dbReference type="InterPro" id="IPR028082">
    <property type="entry name" value="Peripla_BP_I"/>
</dbReference>
<dbReference type="SUPFAM" id="SSF53822">
    <property type="entry name" value="Periplasmic binding protein-like I"/>
    <property type="match status" value="1"/>
</dbReference>
<dbReference type="Pfam" id="PF00003">
    <property type="entry name" value="7tm_3"/>
    <property type="match status" value="1"/>
</dbReference>
<dbReference type="PRINTS" id="PR01176">
    <property type="entry name" value="GABABRECEPTR"/>
</dbReference>
<feature type="transmembrane region" description="Helical" evidence="18">
    <location>
        <begin position="670"/>
        <end position="687"/>
    </location>
</feature>
<feature type="transmembrane region" description="Helical" evidence="18">
    <location>
        <begin position="693"/>
        <end position="715"/>
    </location>
</feature>
<keyword evidence="11" id="KW-1015">Disulfide bond</keyword>
<evidence type="ECO:0000259" key="20">
    <source>
        <dbReference type="PROSITE" id="PS50259"/>
    </source>
</evidence>
<dbReference type="Proteomes" id="UP001159428">
    <property type="component" value="Unassembled WGS sequence"/>
</dbReference>
<evidence type="ECO:0000256" key="7">
    <source>
        <dbReference type="ARBA" id="ARBA00023018"/>
    </source>
</evidence>
<dbReference type="FunFam" id="3.40.50.2300:FF:000072">
    <property type="entry name" value="Gamma-aminobutyric acid type B receptor subunit 2"/>
    <property type="match status" value="1"/>
</dbReference>
<accession>A0AAU9WA35</accession>
<keyword evidence="3" id="KW-0597">Phosphoprotein</keyword>
<keyword evidence="15" id="KW-0628">Postsynaptic cell membrane</keyword>
<evidence type="ECO:0000256" key="5">
    <source>
        <dbReference type="ARBA" id="ARBA00022729"/>
    </source>
</evidence>
<feature type="compositionally biased region" description="Basic and acidic residues" evidence="17">
    <location>
        <begin position="747"/>
        <end position="764"/>
    </location>
</feature>
<organism evidence="21 22">
    <name type="scientific">Pocillopora meandrina</name>
    <dbReference type="NCBI Taxonomy" id="46732"/>
    <lineage>
        <taxon>Eukaryota</taxon>
        <taxon>Metazoa</taxon>
        <taxon>Cnidaria</taxon>
        <taxon>Anthozoa</taxon>
        <taxon>Hexacorallia</taxon>
        <taxon>Scleractinia</taxon>
        <taxon>Astrocoeniina</taxon>
        <taxon>Pocilloporidae</taxon>
        <taxon>Pocillopora</taxon>
    </lineage>
</organism>
<dbReference type="FunFam" id="3.40.50.2300:FF:000379">
    <property type="entry name" value="Gamma-aminobutyric acid B receptor"/>
    <property type="match status" value="1"/>
</dbReference>
<keyword evidence="14" id="KW-0807">Transducer</keyword>
<dbReference type="InterPro" id="IPR002455">
    <property type="entry name" value="GPCR3_GABA-B"/>
</dbReference>
<evidence type="ECO:0000256" key="18">
    <source>
        <dbReference type="SAM" id="Phobius"/>
    </source>
</evidence>
<dbReference type="InterPro" id="IPR017978">
    <property type="entry name" value="GPCR_3_C"/>
</dbReference>
<name>A0AAU9WA35_9CNID</name>
<evidence type="ECO:0000256" key="14">
    <source>
        <dbReference type="ARBA" id="ARBA00023224"/>
    </source>
</evidence>
<keyword evidence="9" id="KW-0175">Coiled coil</keyword>
<dbReference type="Pfam" id="PF01094">
    <property type="entry name" value="ANF_receptor"/>
    <property type="match status" value="1"/>
</dbReference>
<dbReference type="CDD" id="cd06366">
    <property type="entry name" value="PBP1_GABAb_receptor"/>
    <property type="match status" value="1"/>
</dbReference>
<comment type="caution">
    <text evidence="21">The sequence shown here is derived from an EMBL/GenBank/DDBJ whole genome shotgun (WGS) entry which is preliminary data.</text>
</comment>
<keyword evidence="22" id="KW-1185">Reference proteome</keyword>
<keyword evidence="12" id="KW-0675">Receptor</keyword>
<evidence type="ECO:0000313" key="21">
    <source>
        <dbReference type="EMBL" id="CAH3104400.1"/>
    </source>
</evidence>
<dbReference type="Gene3D" id="3.40.50.2300">
    <property type="match status" value="2"/>
</dbReference>
<proteinExistence type="inferred from homology"/>
<evidence type="ECO:0000313" key="22">
    <source>
        <dbReference type="Proteomes" id="UP001159428"/>
    </source>
</evidence>
<evidence type="ECO:0000256" key="19">
    <source>
        <dbReference type="SAM" id="SignalP"/>
    </source>
</evidence>
<evidence type="ECO:0000256" key="16">
    <source>
        <dbReference type="ARBA" id="ARBA00034104"/>
    </source>
</evidence>
<dbReference type="AlphaFoldDB" id="A0AAU9WA35"/>
<keyword evidence="7" id="KW-0770">Synapse</keyword>
<evidence type="ECO:0000256" key="8">
    <source>
        <dbReference type="ARBA" id="ARBA00023040"/>
    </source>
</evidence>
<evidence type="ECO:0000256" key="13">
    <source>
        <dbReference type="ARBA" id="ARBA00023180"/>
    </source>
</evidence>
<evidence type="ECO:0000256" key="1">
    <source>
        <dbReference type="ARBA" id="ARBA00008991"/>
    </source>
</evidence>
<feature type="transmembrane region" description="Helical" evidence="18">
    <location>
        <begin position="459"/>
        <end position="480"/>
    </location>
</feature>
<evidence type="ECO:0000256" key="17">
    <source>
        <dbReference type="SAM" id="MobiDB-lite"/>
    </source>
</evidence>
<keyword evidence="10 18" id="KW-0472">Membrane</keyword>
<feature type="chain" id="PRO_5043784747" description="G-protein coupled receptors family 3 profile domain-containing protein" evidence="19">
    <location>
        <begin position="22"/>
        <end position="764"/>
    </location>
</feature>
<feature type="domain" description="G-protein coupled receptors family 3 profile" evidence="20">
    <location>
        <begin position="464"/>
        <end position="721"/>
    </location>
</feature>
<keyword evidence="6 18" id="KW-1133">Transmembrane helix</keyword>